<evidence type="ECO:0000256" key="3">
    <source>
        <dbReference type="SAM" id="SignalP"/>
    </source>
</evidence>
<dbReference type="SUPFAM" id="SSF51261">
    <property type="entry name" value="Duplicated hybrid motif"/>
    <property type="match status" value="1"/>
</dbReference>
<feature type="chain" id="PRO_5046454397" evidence="3">
    <location>
        <begin position="19"/>
        <end position="410"/>
    </location>
</feature>
<evidence type="ECO:0000313" key="6">
    <source>
        <dbReference type="Proteomes" id="UP001354989"/>
    </source>
</evidence>
<evidence type="ECO:0000256" key="2">
    <source>
        <dbReference type="SAM" id="Coils"/>
    </source>
</evidence>
<dbReference type="CDD" id="cd12797">
    <property type="entry name" value="M23_peptidase"/>
    <property type="match status" value="1"/>
</dbReference>
<feature type="coiled-coil region" evidence="2">
    <location>
        <begin position="164"/>
        <end position="230"/>
    </location>
</feature>
<evidence type="ECO:0000313" key="5">
    <source>
        <dbReference type="EMBL" id="BDC97967.1"/>
    </source>
</evidence>
<feature type="domain" description="M23ase beta-sheet core" evidence="4">
    <location>
        <begin position="311"/>
        <end position="403"/>
    </location>
</feature>
<sequence>MSLNKLFFSILFSLFVFTCLPQVTFAQRNKQQLEREREQNKKKIAETARILSQNAKTTKATVGELNALNEQIKTRQEMMSSITQEVDVLNGRVEELGEVIESMSNDLEGLKKEYAKMAHTAYKSQLSQNNLLFLFSAKTFHDFVMRVQYMRQYSKARKNQIEMILSVRQTLEDQQQAINEAKQEKDQLLVAKMGEFQELEALRKKQGSVLAELKKSSRKLKKELKKRKQADAHLATLIADVIREEMAKAKASSKTSKAKKSAKVSKANVAFIGADFSKFRKKLDWPVNSGFVSQSFGKHPHPALKGVMIENPGVDIQTKSKEIVRAVHKGVVKTVAHVPGEMNTVIIVQHGEYFTVYAKLKQSTVKVGQVVEDKDPIGIVSTDADGKSELQFQVWKQREKLNPQSWLRSR</sequence>
<evidence type="ECO:0000256" key="1">
    <source>
        <dbReference type="ARBA" id="ARBA00022729"/>
    </source>
</evidence>
<dbReference type="Gene3D" id="2.70.70.10">
    <property type="entry name" value="Glucose Permease (Domain IIA)"/>
    <property type="match status" value="1"/>
</dbReference>
<dbReference type="Proteomes" id="UP001354989">
    <property type="component" value="Chromosome"/>
</dbReference>
<gene>
    <name evidence="5" type="ORF">PEPS_02480</name>
</gene>
<feature type="signal peptide" evidence="3">
    <location>
        <begin position="1"/>
        <end position="18"/>
    </location>
</feature>
<keyword evidence="1 3" id="KW-0732">Signal</keyword>
<dbReference type="PANTHER" id="PTHR21666">
    <property type="entry name" value="PEPTIDASE-RELATED"/>
    <property type="match status" value="1"/>
</dbReference>
<name>A0ABN6L4G6_9BACT</name>
<organism evidence="5 6">
    <name type="scientific">Persicobacter psychrovividus</name>
    <dbReference type="NCBI Taxonomy" id="387638"/>
    <lineage>
        <taxon>Bacteria</taxon>
        <taxon>Pseudomonadati</taxon>
        <taxon>Bacteroidota</taxon>
        <taxon>Cytophagia</taxon>
        <taxon>Cytophagales</taxon>
        <taxon>Persicobacteraceae</taxon>
        <taxon>Persicobacter</taxon>
    </lineage>
</organism>
<dbReference type="InterPro" id="IPR050570">
    <property type="entry name" value="Cell_wall_metabolism_enzyme"/>
</dbReference>
<dbReference type="Gene3D" id="6.10.250.3150">
    <property type="match status" value="1"/>
</dbReference>
<feature type="coiled-coil region" evidence="2">
    <location>
        <begin position="23"/>
        <end position="120"/>
    </location>
</feature>
<dbReference type="EMBL" id="AP025292">
    <property type="protein sequence ID" value="BDC97967.1"/>
    <property type="molecule type" value="Genomic_DNA"/>
</dbReference>
<reference evidence="5 6" key="1">
    <citation type="submission" date="2021-12" db="EMBL/GenBank/DDBJ databases">
        <title>Genome sequencing of bacteria with rrn-lacking chromosome and rrn-plasmid.</title>
        <authorList>
            <person name="Anda M."/>
            <person name="Iwasaki W."/>
        </authorList>
    </citation>
    <scope>NUCLEOTIDE SEQUENCE [LARGE SCALE GENOMIC DNA]</scope>
    <source>
        <strain evidence="5 6">NBRC 101262</strain>
    </source>
</reference>
<dbReference type="InterPro" id="IPR011055">
    <property type="entry name" value="Dup_hybrid_motif"/>
</dbReference>
<evidence type="ECO:0000259" key="4">
    <source>
        <dbReference type="Pfam" id="PF01551"/>
    </source>
</evidence>
<accession>A0ABN6L4G6</accession>
<dbReference type="Pfam" id="PF01551">
    <property type="entry name" value="Peptidase_M23"/>
    <property type="match status" value="1"/>
</dbReference>
<protein>
    <submittedName>
        <fullName evidence="5">Peptidase M23</fullName>
    </submittedName>
</protein>
<dbReference type="InterPro" id="IPR016047">
    <property type="entry name" value="M23ase_b-sheet_dom"/>
</dbReference>
<dbReference type="RefSeq" id="WP_332919824.1">
    <property type="nucleotide sequence ID" value="NZ_AP025292.1"/>
</dbReference>
<proteinExistence type="predicted"/>
<keyword evidence="2" id="KW-0175">Coiled coil</keyword>
<dbReference type="PANTHER" id="PTHR21666:SF289">
    <property type="entry name" value="L-ALA--D-GLU ENDOPEPTIDASE"/>
    <property type="match status" value="1"/>
</dbReference>
<keyword evidence="6" id="KW-1185">Reference proteome</keyword>